<protein>
    <submittedName>
        <fullName evidence="3">Phosphotransferase</fullName>
    </submittedName>
</protein>
<dbReference type="InterPro" id="IPR002575">
    <property type="entry name" value="Aminoglycoside_PTrfase"/>
</dbReference>
<proteinExistence type="predicted"/>
<reference evidence="4" key="1">
    <citation type="journal article" date="2019" name="Int. J. Syst. Evol. Microbiol.">
        <title>The Global Catalogue of Microorganisms (GCM) 10K type strain sequencing project: providing services to taxonomists for standard genome sequencing and annotation.</title>
        <authorList>
            <consortium name="The Broad Institute Genomics Platform"/>
            <consortium name="The Broad Institute Genome Sequencing Center for Infectious Disease"/>
            <person name="Wu L."/>
            <person name="Ma J."/>
        </authorList>
    </citation>
    <scope>NUCLEOTIDE SEQUENCE [LARGE SCALE GENOMIC DNA]</scope>
    <source>
        <strain evidence="4">CGMCC 4.7357</strain>
    </source>
</reference>
<feature type="region of interest" description="Disordered" evidence="1">
    <location>
        <begin position="62"/>
        <end position="82"/>
    </location>
</feature>
<dbReference type="EMBL" id="JBHSFH010000006">
    <property type="protein sequence ID" value="MFC4495058.1"/>
    <property type="molecule type" value="Genomic_DNA"/>
</dbReference>
<dbReference type="RefSeq" id="WP_386447193.1">
    <property type="nucleotide sequence ID" value="NZ_JBHSFH010000006.1"/>
</dbReference>
<evidence type="ECO:0000259" key="2">
    <source>
        <dbReference type="Pfam" id="PF01636"/>
    </source>
</evidence>
<feature type="compositionally biased region" description="Basic and acidic residues" evidence="1">
    <location>
        <begin position="69"/>
        <end position="82"/>
    </location>
</feature>
<dbReference type="SUPFAM" id="SSF56112">
    <property type="entry name" value="Protein kinase-like (PK-like)"/>
    <property type="match status" value="1"/>
</dbReference>
<keyword evidence="4" id="KW-1185">Reference proteome</keyword>
<dbReference type="InterPro" id="IPR011009">
    <property type="entry name" value="Kinase-like_dom_sf"/>
</dbReference>
<name>A0ABV9A924_9ACTN</name>
<evidence type="ECO:0000313" key="3">
    <source>
        <dbReference type="EMBL" id="MFC4495058.1"/>
    </source>
</evidence>
<comment type="caution">
    <text evidence="3">The sequence shown here is derived from an EMBL/GenBank/DDBJ whole genome shotgun (WGS) entry which is preliminary data.</text>
</comment>
<organism evidence="3 4">
    <name type="scientific">Streptomyces ovatisporus</name>
    <dbReference type="NCBI Taxonomy" id="1128682"/>
    <lineage>
        <taxon>Bacteria</taxon>
        <taxon>Bacillati</taxon>
        <taxon>Actinomycetota</taxon>
        <taxon>Actinomycetes</taxon>
        <taxon>Kitasatosporales</taxon>
        <taxon>Streptomycetaceae</taxon>
        <taxon>Streptomyces</taxon>
    </lineage>
</organism>
<gene>
    <name evidence="3" type="ORF">ACFPA8_13055</name>
</gene>
<evidence type="ECO:0000256" key="1">
    <source>
        <dbReference type="SAM" id="MobiDB-lite"/>
    </source>
</evidence>
<feature type="domain" description="Aminoglycoside phosphotransferase" evidence="2">
    <location>
        <begin position="124"/>
        <end position="316"/>
    </location>
</feature>
<dbReference type="Proteomes" id="UP001595997">
    <property type="component" value="Unassembled WGS sequence"/>
</dbReference>
<dbReference type="Gene3D" id="3.90.1200.10">
    <property type="match status" value="1"/>
</dbReference>
<sequence length="381" mass="38731">MKRREAVATKLTDQLCVLAREAGAADGASGGSAGPAAGGPAVLADRPDGTVVGLGAVVAKAHPPAAGDQGDHGHQGDHGDERPADAEQLTVRLGIAAHPRLAGILLPPLAAATSGVPRPRRLPGGRLATLWPRGTPVSPDAPDDAPWEAAGVLLARLHAVPVEDLAGELPGAVPVMRGPAKAARAMRRLRAARGGGSGGATDTTASGLAPALAEAAEAVEGAWALLPAWCRAEESPPAARAGILCHGDFHLGQLVSHPPSEGSWQLIDVDDLGVGDPAWDLARPAAWYAAGLLPSADWERFLGAYQHAAGAPCRDPWQHLDAPARALTTQTAALAVVKAHAARRPLDEAEAACVEACVRMADVDRTSTTCTTATGGRCANA</sequence>
<dbReference type="Pfam" id="PF01636">
    <property type="entry name" value="APH"/>
    <property type="match status" value="1"/>
</dbReference>
<evidence type="ECO:0000313" key="4">
    <source>
        <dbReference type="Proteomes" id="UP001595997"/>
    </source>
</evidence>
<accession>A0ABV9A924</accession>